<sequence length="349" mass="36809">MTNTSKATREEGTEGSTVLGGWRADEQTTAMATNVSGMLWLGLFRRAGEKNGDGRRIAGRGGDKSSPPAIRGSLPGCTDVEWTSSGQSLDSHWTVTGWDGLAGTTGDWRRESVDWDDGGGSGLGDWSEWEGEEKERASWPRPPSLNGHGRASSQHKPAQASTSQHQPSQYQPSQHQASPAPAPASTSTARTAPSWPACLLCLLALPACSSSSPPSPILLHLLSSPPPPPPNLAGCRRCSKRLSPLSHLLSHLLFPPSKRTLGHPPLHVNGKHGSPAVPLSIAAPQHRSIAAPALHLHKLPACLLACLPACLPLHLLSARNRRRLLAPSTACAALTPVLGAKDRSSRPAP</sequence>
<proteinExistence type="predicted"/>
<dbReference type="AlphaFoldDB" id="A0A8H7MJR1"/>
<feature type="compositionally biased region" description="Polar residues" evidence="1">
    <location>
        <begin position="151"/>
        <end position="160"/>
    </location>
</feature>
<evidence type="ECO:0000313" key="2">
    <source>
        <dbReference type="EMBL" id="KAF9697315.1"/>
    </source>
</evidence>
<feature type="region of interest" description="Disordered" evidence="1">
    <location>
        <begin position="51"/>
        <end position="74"/>
    </location>
</feature>
<feature type="region of interest" description="Disordered" evidence="1">
    <location>
        <begin position="1"/>
        <end position="20"/>
    </location>
</feature>
<dbReference type="Proteomes" id="UP000651452">
    <property type="component" value="Unassembled WGS sequence"/>
</dbReference>
<evidence type="ECO:0000256" key="1">
    <source>
        <dbReference type="SAM" id="MobiDB-lite"/>
    </source>
</evidence>
<evidence type="ECO:0000313" key="3">
    <source>
        <dbReference type="Proteomes" id="UP000651452"/>
    </source>
</evidence>
<gene>
    <name evidence="2" type="ORF">EKO04_005089</name>
</gene>
<reference evidence="2" key="2">
    <citation type="submission" date="2020-09" db="EMBL/GenBank/DDBJ databases">
        <title>Reference genome assembly for Australian Ascochyta lentis isolate Al4.</title>
        <authorList>
            <person name="Lee R.C."/>
            <person name="Farfan-Caceres L.M."/>
            <person name="Debler J.W."/>
            <person name="Williams A.H."/>
            <person name="Henares B.M."/>
        </authorList>
    </citation>
    <scope>NUCLEOTIDE SEQUENCE</scope>
    <source>
        <strain evidence="2">Al4</strain>
    </source>
</reference>
<name>A0A8H7MJR1_9PLEO</name>
<accession>A0A8H7MJR1</accession>
<dbReference type="EMBL" id="RZGK01000008">
    <property type="protein sequence ID" value="KAF9697315.1"/>
    <property type="molecule type" value="Genomic_DNA"/>
</dbReference>
<keyword evidence="3" id="KW-1185">Reference proteome</keyword>
<organism evidence="2 3">
    <name type="scientific">Ascochyta lentis</name>
    <dbReference type="NCBI Taxonomy" id="205686"/>
    <lineage>
        <taxon>Eukaryota</taxon>
        <taxon>Fungi</taxon>
        <taxon>Dikarya</taxon>
        <taxon>Ascomycota</taxon>
        <taxon>Pezizomycotina</taxon>
        <taxon>Dothideomycetes</taxon>
        <taxon>Pleosporomycetidae</taxon>
        <taxon>Pleosporales</taxon>
        <taxon>Pleosporineae</taxon>
        <taxon>Didymellaceae</taxon>
        <taxon>Ascochyta</taxon>
    </lineage>
</organism>
<feature type="region of interest" description="Disordered" evidence="1">
    <location>
        <begin position="104"/>
        <end position="189"/>
    </location>
</feature>
<protein>
    <submittedName>
        <fullName evidence="2">Uncharacterized protein</fullName>
    </submittedName>
</protein>
<feature type="compositionally biased region" description="Low complexity" evidence="1">
    <location>
        <begin position="161"/>
        <end position="189"/>
    </location>
</feature>
<comment type="caution">
    <text evidence="2">The sequence shown here is derived from an EMBL/GenBank/DDBJ whole genome shotgun (WGS) entry which is preliminary data.</text>
</comment>
<reference evidence="2" key="1">
    <citation type="submission" date="2018-12" db="EMBL/GenBank/DDBJ databases">
        <authorList>
            <person name="Syme R.A."/>
            <person name="Farfan-Caceres L."/>
            <person name="Lichtenzveig J."/>
        </authorList>
    </citation>
    <scope>NUCLEOTIDE SEQUENCE</scope>
    <source>
        <strain evidence="2">Al4</strain>
    </source>
</reference>